<accession>A0A1F7X7L7</accession>
<proteinExistence type="predicted"/>
<reference evidence="2 3" key="1">
    <citation type="journal article" date="2016" name="Nat. Commun.">
        <title>Thousands of microbial genomes shed light on interconnected biogeochemical processes in an aquifer system.</title>
        <authorList>
            <person name="Anantharaman K."/>
            <person name="Brown C.T."/>
            <person name="Hug L.A."/>
            <person name="Sharon I."/>
            <person name="Castelle C.J."/>
            <person name="Probst A.J."/>
            <person name="Thomas B.C."/>
            <person name="Singh A."/>
            <person name="Wilkins M.J."/>
            <person name="Karaoz U."/>
            <person name="Brodie E.L."/>
            <person name="Williams K.H."/>
            <person name="Hubbard S.S."/>
            <person name="Banfield J.F."/>
        </authorList>
    </citation>
    <scope>NUCLEOTIDE SEQUENCE [LARGE SCALE GENOMIC DNA]</scope>
</reference>
<dbReference type="InterPro" id="IPR027981">
    <property type="entry name" value="DUF4446"/>
</dbReference>
<protein>
    <recommendedName>
        <fullName evidence="4">DUF4446 domain-containing protein</fullName>
    </recommendedName>
</protein>
<sequence length="151" mass="17120">MSLQILVPVLLSLWLLGLTIALFLFLRFFKRLVKGVKDFDLKKVLDKVLAQEQANKEGLELIIKEVRKLEEDGRLHVQKVGLVRFNPFKEIGGDHSFSLALLDGKDTGVVITGLHTRERTRVYMKAVKAGKSEHELSDDERKALVKAQKSI</sequence>
<keyword evidence="1" id="KW-1133">Transmembrane helix</keyword>
<dbReference type="Pfam" id="PF14584">
    <property type="entry name" value="DUF4446"/>
    <property type="match status" value="1"/>
</dbReference>
<dbReference type="AlphaFoldDB" id="A0A1F7X7L7"/>
<comment type="caution">
    <text evidence="2">The sequence shown here is derived from an EMBL/GenBank/DDBJ whole genome shotgun (WGS) entry which is preliminary data.</text>
</comment>
<evidence type="ECO:0000313" key="2">
    <source>
        <dbReference type="EMBL" id="OGM10295.1"/>
    </source>
</evidence>
<name>A0A1F7X7L7_9BACT</name>
<gene>
    <name evidence="2" type="ORF">A2Y68_02550</name>
</gene>
<evidence type="ECO:0008006" key="4">
    <source>
        <dbReference type="Google" id="ProtNLM"/>
    </source>
</evidence>
<dbReference type="STRING" id="1802479.A2Y68_02550"/>
<evidence type="ECO:0000313" key="3">
    <source>
        <dbReference type="Proteomes" id="UP000176778"/>
    </source>
</evidence>
<evidence type="ECO:0000256" key="1">
    <source>
        <dbReference type="SAM" id="Phobius"/>
    </source>
</evidence>
<dbReference type="EMBL" id="MGFR01000001">
    <property type="protein sequence ID" value="OGM10295.1"/>
    <property type="molecule type" value="Genomic_DNA"/>
</dbReference>
<keyword evidence="1" id="KW-0812">Transmembrane</keyword>
<keyword evidence="1" id="KW-0472">Membrane</keyword>
<feature type="transmembrane region" description="Helical" evidence="1">
    <location>
        <begin position="6"/>
        <end position="29"/>
    </location>
</feature>
<organism evidence="2 3">
    <name type="scientific">Candidatus Woesebacteria bacterium RBG_13_46_13</name>
    <dbReference type="NCBI Taxonomy" id="1802479"/>
    <lineage>
        <taxon>Bacteria</taxon>
        <taxon>Candidatus Woeseibacteriota</taxon>
    </lineage>
</organism>
<dbReference type="Proteomes" id="UP000176778">
    <property type="component" value="Unassembled WGS sequence"/>
</dbReference>